<feature type="chain" id="PRO_5046528415" evidence="1">
    <location>
        <begin position="24"/>
        <end position="192"/>
    </location>
</feature>
<dbReference type="EMBL" id="CP151657">
    <property type="protein sequence ID" value="WZP14613.1"/>
    <property type="molecule type" value="Genomic_DNA"/>
</dbReference>
<dbReference type="RefSeq" id="WP_342022264.1">
    <property type="nucleotide sequence ID" value="NZ_CP151657.1"/>
</dbReference>
<accession>A0ABZ2ZTS6</accession>
<gene>
    <name evidence="2" type="ORF">AAE021_10405</name>
</gene>
<proteinExistence type="predicted"/>
<feature type="signal peptide" evidence="1">
    <location>
        <begin position="1"/>
        <end position="23"/>
    </location>
</feature>
<keyword evidence="3" id="KW-1185">Reference proteome</keyword>
<dbReference type="Proteomes" id="UP001448858">
    <property type="component" value="Chromosome"/>
</dbReference>
<organism evidence="2 3">
    <name type="scientific">Arthrobacter citreus</name>
    <dbReference type="NCBI Taxonomy" id="1670"/>
    <lineage>
        <taxon>Bacteria</taxon>
        <taxon>Bacillati</taxon>
        <taxon>Actinomycetota</taxon>
        <taxon>Actinomycetes</taxon>
        <taxon>Micrococcales</taxon>
        <taxon>Micrococcaceae</taxon>
        <taxon>Arthrobacter</taxon>
    </lineage>
</organism>
<reference evidence="2 3" key="1">
    <citation type="submission" date="2024-04" db="EMBL/GenBank/DDBJ databases">
        <title>Arthrobacter sp. from Plains bison fecal sample.</title>
        <authorList>
            <person name="Ruzzini A."/>
        </authorList>
    </citation>
    <scope>NUCLEOTIDE SEQUENCE [LARGE SCALE GENOMIC DNA]</scope>
    <source>
        <strain evidence="2 3">EINP1</strain>
    </source>
</reference>
<evidence type="ECO:0000313" key="2">
    <source>
        <dbReference type="EMBL" id="WZP14613.1"/>
    </source>
</evidence>
<dbReference type="NCBIfam" id="TIGR04089">
    <property type="entry name" value="exp_by_SipW_III"/>
    <property type="match status" value="1"/>
</dbReference>
<keyword evidence="1" id="KW-0732">Signal</keyword>
<dbReference type="InterPro" id="IPR023833">
    <property type="entry name" value="Signal_pept_SipW-depend-type"/>
</dbReference>
<evidence type="ECO:0000256" key="1">
    <source>
        <dbReference type="SAM" id="SignalP"/>
    </source>
</evidence>
<name>A0ABZ2ZTS6_9MICC</name>
<evidence type="ECO:0000313" key="3">
    <source>
        <dbReference type="Proteomes" id="UP001448858"/>
    </source>
</evidence>
<sequence length="192" mass="19345">MAKGALATGVGVALLLGGGGTLATWNATQAANAGTIAAGELKMTAGTGTWASNMTAGAIRVADYKMVPGEKLTYSQDLAVTLVGDRITANLKTTDAVAKAFGNEANITMEYSTNNGTSWTPATSGVTATPLQLAAGVQTVKARLVVDFTNMSSNTTASMTQTQALSGVGFKLEQNVPTATTATQAPAPVTTP</sequence>
<dbReference type="NCBIfam" id="TIGR04088">
    <property type="entry name" value="cognate_SipW"/>
    <property type="match status" value="1"/>
</dbReference>
<protein>
    <submittedName>
        <fullName evidence="2">Alternate-type signal peptide domain-containing protein</fullName>
    </submittedName>
</protein>
<dbReference type="InterPro" id="IPR024006">
    <property type="entry name" value="Alt_signal_exp_actinobact"/>
</dbReference>